<keyword evidence="3" id="KW-0677">Repeat</keyword>
<dbReference type="GO" id="GO:0016020">
    <property type="term" value="C:membrane"/>
    <property type="evidence" value="ECO:0007669"/>
    <property type="project" value="UniProtKB-SubCell"/>
</dbReference>
<dbReference type="Proteomes" id="UP000636800">
    <property type="component" value="Chromosome 5"/>
</dbReference>
<keyword evidence="4" id="KW-0472">Membrane</keyword>
<dbReference type="GO" id="GO:0015748">
    <property type="term" value="P:organophosphate ester transport"/>
    <property type="evidence" value="ECO:0007669"/>
    <property type="project" value="UniProtKB-ARBA"/>
</dbReference>
<keyword evidence="6" id="KW-1185">Reference proteome</keyword>
<dbReference type="Pfam" id="PF00153">
    <property type="entry name" value="Mito_carr"/>
    <property type="match status" value="1"/>
</dbReference>
<dbReference type="AlphaFoldDB" id="A0A835V2E1"/>
<evidence type="ECO:0000256" key="1">
    <source>
        <dbReference type="ARBA" id="ARBA00004141"/>
    </source>
</evidence>
<accession>A0A835V2E1</accession>
<evidence type="ECO:0000313" key="6">
    <source>
        <dbReference type="Proteomes" id="UP000636800"/>
    </source>
</evidence>
<reference evidence="5 6" key="1">
    <citation type="journal article" date="2020" name="Nat. Food">
        <title>A phased Vanilla planifolia genome enables genetic improvement of flavour and production.</title>
        <authorList>
            <person name="Hasing T."/>
            <person name="Tang H."/>
            <person name="Brym M."/>
            <person name="Khazi F."/>
            <person name="Huang T."/>
            <person name="Chambers A.H."/>
        </authorList>
    </citation>
    <scope>NUCLEOTIDE SEQUENCE [LARGE SCALE GENOMIC DNA]</scope>
    <source>
        <tissue evidence="5">Leaf</tissue>
    </source>
</reference>
<dbReference type="GO" id="GO:0015711">
    <property type="term" value="P:organic anion transport"/>
    <property type="evidence" value="ECO:0007669"/>
    <property type="project" value="UniProtKB-ARBA"/>
</dbReference>
<comment type="caution">
    <text evidence="5">The sequence shown here is derived from an EMBL/GenBank/DDBJ whole genome shotgun (WGS) entry which is preliminary data.</text>
</comment>
<dbReference type="InterPro" id="IPR023395">
    <property type="entry name" value="MCP_dom_sf"/>
</dbReference>
<dbReference type="OrthoDB" id="7486196at2759"/>
<evidence type="ECO:0000313" key="5">
    <source>
        <dbReference type="EMBL" id="KAG0480611.1"/>
    </source>
</evidence>
<dbReference type="Gene3D" id="1.50.40.10">
    <property type="entry name" value="Mitochondrial carrier domain"/>
    <property type="match status" value="1"/>
</dbReference>
<evidence type="ECO:0000256" key="3">
    <source>
        <dbReference type="ARBA" id="ARBA00022737"/>
    </source>
</evidence>
<evidence type="ECO:0000256" key="4">
    <source>
        <dbReference type="ARBA" id="ARBA00023136"/>
    </source>
</evidence>
<proteinExistence type="predicted"/>
<dbReference type="SUPFAM" id="SSF103506">
    <property type="entry name" value="Mitochondrial carrier"/>
    <property type="match status" value="1"/>
</dbReference>
<protein>
    <submittedName>
        <fullName evidence="5">Uncharacterized protein</fullName>
    </submittedName>
</protein>
<dbReference type="InterPro" id="IPR018108">
    <property type="entry name" value="MCP_transmembrane"/>
</dbReference>
<name>A0A835V2E1_VANPL</name>
<sequence length="162" mass="17549">MTPAAAAADVDVCLVDLLPVYVKELIAGGAAGRSRKLRWPLSGVLKIIMQVANAAEQTRNGLSISREQTYAGIKDLGKVTRMVELGLCTEVSSRANILLINLMCLGSLDHSGIFAIMHHHQGWRQLFAGLSLNYMKVVPSVAIGFTAYDMMKSALRVPPRQA</sequence>
<dbReference type="PANTHER" id="PTHR24089">
    <property type="entry name" value="SOLUTE CARRIER FAMILY 25"/>
    <property type="match status" value="1"/>
</dbReference>
<dbReference type="EMBL" id="JADCNL010000005">
    <property type="protein sequence ID" value="KAG0480611.1"/>
    <property type="molecule type" value="Genomic_DNA"/>
</dbReference>
<keyword evidence="2" id="KW-0812">Transmembrane</keyword>
<gene>
    <name evidence="5" type="ORF">HPP92_011469</name>
</gene>
<comment type="subcellular location">
    <subcellularLocation>
        <location evidence="1">Membrane</location>
        <topology evidence="1">Multi-pass membrane protein</topology>
    </subcellularLocation>
</comment>
<evidence type="ECO:0000256" key="2">
    <source>
        <dbReference type="ARBA" id="ARBA00022692"/>
    </source>
</evidence>
<organism evidence="5 6">
    <name type="scientific">Vanilla planifolia</name>
    <name type="common">Vanilla</name>
    <dbReference type="NCBI Taxonomy" id="51239"/>
    <lineage>
        <taxon>Eukaryota</taxon>
        <taxon>Viridiplantae</taxon>
        <taxon>Streptophyta</taxon>
        <taxon>Embryophyta</taxon>
        <taxon>Tracheophyta</taxon>
        <taxon>Spermatophyta</taxon>
        <taxon>Magnoliopsida</taxon>
        <taxon>Liliopsida</taxon>
        <taxon>Asparagales</taxon>
        <taxon>Orchidaceae</taxon>
        <taxon>Vanilloideae</taxon>
        <taxon>Vanilleae</taxon>
        <taxon>Vanilla</taxon>
    </lineage>
</organism>